<evidence type="ECO:0000256" key="6">
    <source>
        <dbReference type="ARBA" id="ARBA00022782"/>
    </source>
</evidence>
<evidence type="ECO:0000259" key="11">
    <source>
        <dbReference type="PROSITE" id="PS50011"/>
    </source>
</evidence>
<dbReference type="GO" id="GO:0007283">
    <property type="term" value="P:spermatogenesis"/>
    <property type="evidence" value="ECO:0007669"/>
    <property type="project" value="UniProtKB-KW"/>
</dbReference>
<evidence type="ECO:0000313" key="12">
    <source>
        <dbReference type="EMBL" id="RMZ95513.1"/>
    </source>
</evidence>
<evidence type="ECO:0000313" key="13">
    <source>
        <dbReference type="Proteomes" id="UP000276133"/>
    </source>
</evidence>
<dbReference type="GO" id="GO:0030154">
    <property type="term" value="P:cell differentiation"/>
    <property type="evidence" value="ECO:0007669"/>
    <property type="project" value="UniProtKB-KW"/>
</dbReference>
<accession>A0A3M7P912</accession>
<dbReference type="PANTHER" id="PTHR24346">
    <property type="entry name" value="MAP/MICROTUBULE AFFINITY-REGULATING KINASE"/>
    <property type="match status" value="1"/>
</dbReference>
<evidence type="ECO:0000256" key="4">
    <source>
        <dbReference type="ARBA" id="ARBA00022723"/>
    </source>
</evidence>
<dbReference type="GO" id="GO:0000287">
    <property type="term" value="F:magnesium ion binding"/>
    <property type="evidence" value="ECO:0007669"/>
    <property type="project" value="UniProtKB-ARBA"/>
</dbReference>
<dbReference type="GO" id="GO:0000226">
    <property type="term" value="P:microtubule cytoskeleton organization"/>
    <property type="evidence" value="ECO:0007669"/>
    <property type="project" value="TreeGrafter"/>
</dbReference>
<dbReference type="AlphaFoldDB" id="A0A3M7P912"/>
<evidence type="ECO:0000256" key="5">
    <source>
        <dbReference type="ARBA" id="ARBA00022741"/>
    </source>
</evidence>
<comment type="caution">
    <text evidence="12">The sequence shown here is derived from an EMBL/GenBank/DDBJ whole genome shotgun (WGS) entry which is preliminary data.</text>
</comment>
<dbReference type="GO" id="GO:0005737">
    <property type="term" value="C:cytoplasm"/>
    <property type="evidence" value="ECO:0007669"/>
    <property type="project" value="TreeGrafter"/>
</dbReference>
<protein>
    <submittedName>
        <fullName evidence="12">Testis-specific serine threonine-kinase 3-like</fullName>
    </submittedName>
</protein>
<dbReference type="PIRSF" id="PIRSF000654">
    <property type="entry name" value="Integrin-linked_kinase"/>
    <property type="match status" value="1"/>
</dbReference>
<keyword evidence="8" id="KW-0460">Magnesium</keyword>
<evidence type="ECO:0000256" key="10">
    <source>
        <dbReference type="ARBA" id="ARBA00022871"/>
    </source>
</evidence>
<sequence length="226" mass="26472">MYDYIINAHKIYMILEYANGGDLLSYIQKINGPVADKDCRNWMKQICSAVGYLHHRNIIHRDLKLENLLMDSSRNIKLCDFGFSKDLNSLDSDNLSRTYCGSKAYASPEILLGEPYDPKKADIWAIGVIFFIFLTGNMPFKEDKCNQIILNQHKSLKLIWSKNKVATNAKHLIKLIFTFDWTKRPNIEEIINSEWLNLCPETTCTYQYNLRSRIRNRRIEDTKNCY</sequence>
<dbReference type="InterPro" id="IPR008271">
    <property type="entry name" value="Ser/Thr_kinase_AS"/>
</dbReference>
<keyword evidence="2" id="KW-0217">Developmental protein</keyword>
<keyword evidence="5" id="KW-0547">Nucleotide-binding</keyword>
<dbReference type="SUPFAM" id="SSF56112">
    <property type="entry name" value="Protein kinase-like (PK-like)"/>
    <property type="match status" value="1"/>
</dbReference>
<evidence type="ECO:0000256" key="8">
    <source>
        <dbReference type="ARBA" id="ARBA00022842"/>
    </source>
</evidence>
<proteinExistence type="predicted"/>
<dbReference type="OrthoDB" id="504170at2759"/>
<dbReference type="PROSITE" id="PS00108">
    <property type="entry name" value="PROTEIN_KINASE_ST"/>
    <property type="match status" value="1"/>
</dbReference>
<dbReference type="FunFam" id="1.10.510.10:FF:000571">
    <property type="entry name" value="Maternal embryonic leucine zipper kinase"/>
    <property type="match status" value="1"/>
</dbReference>
<evidence type="ECO:0000256" key="2">
    <source>
        <dbReference type="ARBA" id="ARBA00022473"/>
    </source>
</evidence>
<gene>
    <name evidence="12" type="ORF">BpHYR1_026927</name>
</gene>
<keyword evidence="7" id="KW-0067">ATP-binding</keyword>
<evidence type="ECO:0000256" key="7">
    <source>
        <dbReference type="ARBA" id="ARBA00022840"/>
    </source>
</evidence>
<keyword evidence="12" id="KW-0808">Transferase</keyword>
<keyword evidence="12" id="KW-0418">Kinase</keyword>
<keyword evidence="4" id="KW-0479">Metal-binding</keyword>
<evidence type="ECO:0000256" key="3">
    <source>
        <dbReference type="ARBA" id="ARBA00022553"/>
    </source>
</evidence>
<dbReference type="InterPro" id="IPR011009">
    <property type="entry name" value="Kinase-like_dom_sf"/>
</dbReference>
<comment type="cofactor">
    <cofactor evidence="1">
        <name>Mg(2+)</name>
        <dbReference type="ChEBI" id="CHEBI:18420"/>
    </cofactor>
</comment>
<dbReference type="SMART" id="SM00220">
    <property type="entry name" value="S_TKc"/>
    <property type="match status" value="1"/>
</dbReference>
<dbReference type="EMBL" id="REGN01012388">
    <property type="protein sequence ID" value="RMZ95513.1"/>
    <property type="molecule type" value="Genomic_DNA"/>
</dbReference>
<reference evidence="12 13" key="1">
    <citation type="journal article" date="2018" name="Sci. Rep.">
        <title>Genomic signatures of local adaptation to the degree of environmental predictability in rotifers.</title>
        <authorList>
            <person name="Franch-Gras L."/>
            <person name="Hahn C."/>
            <person name="Garcia-Roger E.M."/>
            <person name="Carmona M.J."/>
            <person name="Serra M."/>
            <person name="Gomez A."/>
        </authorList>
    </citation>
    <scope>NUCLEOTIDE SEQUENCE [LARGE SCALE GENOMIC DNA]</scope>
    <source>
        <strain evidence="12">HYR1</strain>
    </source>
</reference>
<evidence type="ECO:0000256" key="9">
    <source>
        <dbReference type="ARBA" id="ARBA00022843"/>
    </source>
</evidence>
<organism evidence="12 13">
    <name type="scientific">Brachionus plicatilis</name>
    <name type="common">Marine rotifer</name>
    <name type="synonym">Brachionus muelleri</name>
    <dbReference type="NCBI Taxonomy" id="10195"/>
    <lineage>
        <taxon>Eukaryota</taxon>
        <taxon>Metazoa</taxon>
        <taxon>Spiralia</taxon>
        <taxon>Gnathifera</taxon>
        <taxon>Rotifera</taxon>
        <taxon>Eurotatoria</taxon>
        <taxon>Monogononta</taxon>
        <taxon>Pseudotrocha</taxon>
        <taxon>Ploima</taxon>
        <taxon>Brachionidae</taxon>
        <taxon>Brachionus</taxon>
    </lineage>
</organism>
<keyword evidence="10" id="KW-0744">Spermatogenesis</keyword>
<feature type="domain" description="Protein kinase" evidence="11">
    <location>
        <begin position="1"/>
        <end position="196"/>
    </location>
</feature>
<dbReference type="GO" id="GO:0050321">
    <property type="term" value="F:tau-protein kinase activity"/>
    <property type="evidence" value="ECO:0007669"/>
    <property type="project" value="TreeGrafter"/>
</dbReference>
<keyword evidence="13" id="KW-1185">Reference proteome</keyword>
<dbReference type="STRING" id="10195.A0A3M7P912"/>
<dbReference type="GO" id="GO:0035556">
    <property type="term" value="P:intracellular signal transduction"/>
    <property type="evidence" value="ECO:0007669"/>
    <property type="project" value="TreeGrafter"/>
</dbReference>
<dbReference type="Proteomes" id="UP000276133">
    <property type="component" value="Unassembled WGS sequence"/>
</dbReference>
<dbReference type="GO" id="GO:0005524">
    <property type="term" value="F:ATP binding"/>
    <property type="evidence" value="ECO:0007669"/>
    <property type="project" value="UniProtKB-KW"/>
</dbReference>
<keyword evidence="3" id="KW-0597">Phosphoprotein</keyword>
<dbReference type="Gene3D" id="1.10.510.10">
    <property type="entry name" value="Transferase(Phosphotransferase) domain 1"/>
    <property type="match status" value="1"/>
</dbReference>
<dbReference type="Pfam" id="PF00069">
    <property type="entry name" value="Pkinase"/>
    <property type="match status" value="1"/>
</dbReference>
<name>A0A3M7P912_BRAPC</name>
<evidence type="ECO:0000256" key="1">
    <source>
        <dbReference type="ARBA" id="ARBA00001946"/>
    </source>
</evidence>
<dbReference type="InterPro" id="IPR000719">
    <property type="entry name" value="Prot_kinase_dom"/>
</dbReference>
<keyword evidence="9" id="KW-0832">Ubl conjugation</keyword>
<keyword evidence="6" id="KW-0221">Differentiation</keyword>
<dbReference type="PANTHER" id="PTHR24346:SF102">
    <property type="entry name" value="TESTIS-SPECIFIC SERINE_THREONINE-PROTEIN KINASE 1"/>
    <property type="match status" value="1"/>
</dbReference>
<dbReference type="PROSITE" id="PS50011">
    <property type="entry name" value="PROTEIN_KINASE_DOM"/>
    <property type="match status" value="1"/>
</dbReference>